<dbReference type="SUPFAM" id="SSF53271">
    <property type="entry name" value="PRTase-like"/>
    <property type="match status" value="1"/>
</dbReference>
<comment type="subcellular location">
    <subcellularLocation>
        <location evidence="2 15">Cytoplasm</location>
    </subcellularLocation>
</comment>
<evidence type="ECO:0000256" key="1">
    <source>
        <dbReference type="ARBA" id="ARBA00001946"/>
    </source>
</evidence>
<evidence type="ECO:0000256" key="3">
    <source>
        <dbReference type="ARBA" id="ARBA00004669"/>
    </source>
</evidence>
<evidence type="ECO:0000256" key="5">
    <source>
        <dbReference type="ARBA" id="ARBA00011895"/>
    </source>
</evidence>
<evidence type="ECO:0000256" key="16">
    <source>
        <dbReference type="SAM" id="Phobius"/>
    </source>
</evidence>
<dbReference type="Pfam" id="PF00156">
    <property type="entry name" value="Pribosyltran"/>
    <property type="match status" value="1"/>
</dbReference>
<comment type="caution">
    <text evidence="18">The sequence shown here is derived from an EMBL/GenBank/DDBJ whole genome shotgun (WGS) entry which is preliminary data.</text>
</comment>
<dbReference type="EC" id="2.4.2.8" evidence="5 15"/>
<organism evidence="18 19">
    <name type="scientific">Candidatus Brocadia fulgida</name>
    <dbReference type="NCBI Taxonomy" id="380242"/>
    <lineage>
        <taxon>Bacteria</taxon>
        <taxon>Pseudomonadati</taxon>
        <taxon>Planctomycetota</taxon>
        <taxon>Candidatus Brocadiia</taxon>
        <taxon>Candidatus Brocadiales</taxon>
        <taxon>Candidatus Brocadiaceae</taxon>
        <taxon>Candidatus Brocadia</taxon>
    </lineage>
</organism>
<accession>A0A0M2UVX9</accession>
<dbReference type="CDD" id="cd06223">
    <property type="entry name" value="PRTases_typeI"/>
    <property type="match status" value="1"/>
</dbReference>
<sequence>MEKDVARVIINEKQIRDKLLELSKTLIRDYQDKDWTVIAILNGSLIFLADLIRLIPFPVRLDTIDAATYGESTLPQGETKVIRQFKIDIEGKHVLVIDDIADTGSTLKRVLEDIRKYHPRTLKSCVLLNRIGRRRYDIRPEYCCFDIGDDYVVGYGLDYNNKYRNLPFIAVLKDECYRGDGVVR</sequence>
<dbReference type="GO" id="GO:0046100">
    <property type="term" value="P:hypoxanthine metabolic process"/>
    <property type="evidence" value="ECO:0007669"/>
    <property type="project" value="TreeGrafter"/>
</dbReference>
<name>A0A0M2UVX9_9BACT</name>
<dbReference type="AlphaFoldDB" id="A0A0M2UVX9"/>
<keyword evidence="6 15" id="KW-0963">Cytoplasm</keyword>
<evidence type="ECO:0000256" key="14">
    <source>
        <dbReference type="ARBA" id="ARBA00049402"/>
    </source>
</evidence>
<keyword evidence="16" id="KW-0472">Membrane</keyword>
<dbReference type="PANTHER" id="PTHR43340">
    <property type="entry name" value="HYPOXANTHINE-GUANINE PHOSPHORIBOSYLTRANSFERASE"/>
    <property type="match status" value="1"/>
</dbReference>
<evidence type="ECO:0000256" key="4">
    <source>
        <dbReference type="ARBA" id="ARBA00008391"/>
    </source>
</evidence>
<evidence type="ECO:0000256" key="10">
    <source>
        <dbReference type="ARBA" id="ARBA00022726"/>
    </source>
</evidence>
<evidence type="ECO:0000259" key="17">
    <source>
        <dbReference type="Pfam" id="PF00156"/>
    </source>
</evidence>
<comment type="similarity">
    <text evidence="4 15">Belongs to the purine/pyrimidine phosphoribosyltransferase family.</text>
</comment>
<dbReference type="GO" id="GO:0004422">
    <property type="term" value="F:hypoxanthine phosphoribosyltransferase activity"/>
    <property type="evidence" value="ECO:0007669"/>
    <property type="project" value="InterPro"/>
</dbReference>
<protein>
    <recommendedName>
        <fullName evidence="5 15">Hypoxanthine phosphoribosyltransferase</fullName>
        <ecNumber evidence="5 15">2.4.2.8</ecNumber>
    </recommendedName>
</protein>
<keyword evidence="8 15" id="KW-0808">Transferase</keyword>
<dbReference type="PANTHER" id="PTHR43340:SF1">
    <property type="entry name" value="HYPOXANTHINE PHOSPHORIBOSYLTRANSFERASE"/>
    <property type="match status" value="1"/>
</dbReference>
<dbReference type="GO" id="GO:0000287">
    <property type="term" value="F:magnesium ion binding"/>
    <property type="evidence" value="ECO:0007669"/>
    <property type="project" value="TreeGrafter"/>
</dbReference>
<comment type="pathway">
    <text evidence="3 15">Purine metabolism; IMP biosynthesis via salvage pathway; IMP from hypoxanthine: step 1/1.</text>
</comment>
<evidence type="ECO:0000256" key="7">
    <source>
        <dbReference type="ARBA" id="ARBA00022676"/>
    </source>
</evidence>
<keyword evidence="16" id="KW-1133">Transmembrane helix</keyword>
<gene>
    <name evidence="18" type="ORF">BROFUL_01273</name>
</gene>
<dbReference type="GO" id="GO:0032263">
    <property type="term" value="P:GMP salvage"/>
    <property type="evidence" value="ECO:0007669"/>
    <property type="project" value="TreeGrafter"/>
</dbReference>
<dbReference type="InterPro" id="IPR050408">
    <property type="entry name" value="HGPRT"/>
</dbReference>
<keyword evidence="7 15" id="KW-0328">Glycosyltransferase</keyword>
<dbReference type="InterPro" id="IPR029057">
    <property type="entry name" value="PRTase-like"/>
</dbReference>
<dbReference type="Gene3D" id="3.40.50.2020">
    <property type="match status" value="1"/>
</dbReference>
<comment type="cofactor">
    <cofactor evidence="1 15">
        <name>Mg(2+)</name>
        <dbReference type="ChEBI" id="CHEBI:18420"/>
    </cofactor>
</comment>
<dbReference type="InterPro" id="IPR000836">
    <property type="entry name" value="PRTase_dom"/>
</dbReference>
<dbReference type="NCBIfam" id="TIGR01203">
    <property type="entry name" value="HGPRTase"/>
    <property type="match status" value="1"/>
</dbReference>
<evidence type="ECO:0000256" key="9">
    <source>
        <dbReference type="ARBA" id="ARBA00022723"/>
    </source>
</evidence>
<keyword evidence="12 15" id="KW-0460">Magnesium</keyword>
<evidence type="ECO:0000313" key="19">
    <source>
        <dbReference type="Proteomes" id="UP000034954"/>
    </source>
</evidence>
<keyword evidence="16" id="KW-0812">Transmembrane</keyword>
<comment type="catalytic activity">
    <reaction evidence="13">
        <text>GMP + diphosphate = guanine + 5-phospho-alpha-D-ribose 1-diphosphate</text>
        <dbReference type="Rhea" id="RHEA:25424"/>
        <dbReference type="ChEBI" id="CHEBI:16235"/>
        <dbReference type="ChEBI" id="CHEBI:33019"/>
        <dbReference type="ChEBI" id="CHEBI:58017"/>
        <dbReference type="ChEBI" id="CHEBI:58115"/>
        <dbReference type="EC" id="2.4.2.8"/>
    </reaction>
    <physiologicalReaction direction="right-to-left" evidence="13">
        <dbReference type="Rhea" id="RHEA:25426"/>
    </physiologicalReaction>
</comment>
<evidence type="ECO:0000256" key="12">
    <source>
        <dbReference type="ARBA" id="ARBA00022842"/>
    </source>
</evidence>
<keyword evidence="19" id="KW-1185">Reference proteome</keyword>
<evidence type="ECO:0000256" key="6">
    <source>
        <dbReference type="ARBA" id="ARBA00022490"/>
    </source>
</evidence>
<dbReference type="GO" id="GO:0000166">
    <property type="term" value="F:nucleotide binding"/>
    <property type="evidence" value="ECO:0007669"/>
    <property type="project" value="UniProtKB-KW"/>
</dbReference>
<feature type="domain" description="Phosphoribosyltransferase" evidence="17">
    <location>
        <begin position="14"/>
        <end position="159"/>
    </location>
</feature>
<dbReference type="UniPathway" id="UPA00591">
    <property type="reaction ID" value="UER00648"/>
</dbReference>
<reference evidence="18 19" key="1">
    <citation type="journal article" date="2013" name="BMC Microbiol.">
        <title>Identification of the type II cytochrome c maturation pathway in anammox bacteria by comparative genomics.</title>
        <authorList>
            <person name="Ferousi C."/>
            <person name="Speth D.R."/>
            <person name="Reimann J."/>
            <person name="Op den Camp H.J."/>
            <person name="Allen J.W."/>
            <person name="Keltjens J.T."/>
            <person name="Jetten M.S."/>
        </authorList>
    </citation>
    <scope>NUCLEOTIDE SEQUENCE [LARGE SCALE GENOMIC DNA]</scope>
    <source>
        <strain evidence="18">RU1</strain>
    </source>
</reference>
<evidence type="ECO:0000256" key="8">
    <source>
        <dbReference type="ARBA" id="ARBA00022679"/>
    </source>
</evidence>
<dbReference type="GO" id="GO:0006178">
    <property type="term" value="P:guanine salvage"/>
    <property type="evidence" value="ECO:0007669"/>
    <property type="project" value="TreeGrafter"/>
</dbReference>
<evidence type="ECO:0000256" key="11">
    <source>
        <dbReference type="ARBA" id="ARBA00022741"/>
    </source>
</evidence>
<comment type="catalytic activity">
    <reaction evidence="14">
        <text>IMP + diphosphate = hypoxanthine + 5-phospho-alpha-D-ribose 1-diphosphate</text>
        <dbReference type="Rhea" id="RHEA:17973"/>
        <dbReference type="ChEBI" id="CHEBI:17368"/>
        <dbReference type="ChEBI" id="CHEBI:33019"/>
        <dbReference type="ChEBI" id="CHEBI:58017"/>
        <dbReference type="ChEBI" id="CHEBI:58053"/>
        <dbReference type="EC" id="2.4.2.8"/>
    </reaction>
    <physiologicalReaction direction="right-to-left" evidence="14">
        <dbReference type="Rhea" id="RHEA:17975"/>
    </physiologicalReaction>
</comment>
<proteinExistence type="inferred from homology"/>
<keyword evidence="10 15" id="KW-0660">Purine salvage</keyword>
<dbReference type="GO" id="GO:0032264">
    <property type="term" value="P:IMP salvage"/>
    <property type="evidence" value="ECO:0007669"/>
    <property type="project" value="UniProtKB-UniPathway"/>
</dbReference>
<evidence type="ECO:0000256" key="13">
    <source>
        <dbReference type="ARBA" id="ARBA00048811"/>
    </source>
</evidence>
<dbReference type="Proteomes" id="UP000034954">
    <property type="component" value="Unassembled WGS sequence"/>
</dbReference>
<dbReference type="GO" id="GO:0052657">
    <property type="term" value="F:guanine phosphoribosyltransferase activity"/>
    <property type="evidence" value="ECO:0007669"/>
    <property type="project" value="RHEA"/>
</dbReference>
<dbReference type="EMBL" id="LAQJ01000136">
    <property type="protein sequence ID" value="KKO20002.1"/>
    <property type="molecule type" value="Genomic_DNA"/>
</dbReference>
<feature type="transmembrane region" description="Helical" evidence="16">
    <location>
        <begin position="35"/>
        <end position="55"/>
    </location>
</feature>
<keyword evidence="9 15" id="KW-0479">Metal-binding</keyword>
<evidence type="ECO:0000313" key="18">
    <source>
        <dbReference type="EMBL" id="KKO20002.1"/>
    </source>
</evidence>
<evidence type="ECO:0000256" key="2">
    <source>
        <dbReference type="ARBA" id="ARBA00004496"/>
    </source>
</evidence>
<evidence type="ECO:0000256" key="15">
    <source>
        <dbReference type="RuleBase" id="RU364099"/>
    </source>
</evidence>
<dbReference type="GO" id="GO:0005829">
    <property type="term" value="C:cytosol"/>
    <property type="evidence" value="ECO:0007669"/>
    <property type="project" value="TreeGrafter"/>
</dbReference>
<dbReference type="InterPro" id="IPR005904">
    <property type="entry name" value="Hxn_phspho_trans"/>
</dbReference>
<dbReference type="GO" id="GO:0006166">
    <property type="term" value="P:purine ribonucleoside salvage"/>
    <property type="evidence" value="ECO:0007669"/>
    <property type="project" value="UniProtKB-KW"/>
</dbReference>
<keyword evidence="11 15" id="KW-0547">Nucleotide-binding</keyword>